<feature type="compositionally biased region" description="Polar residues" evidence="2">
    <location>
        <begin position="658"/>
        <end position="674"/>
    </location>
</feature>
<dbReference type="GeneID" id="106808037"/>
<feature type="domain" description="LsmAD" evidence="3">
    <location>
        <begin position="117"/>
        <end position="171"/>
    </location>
</feature>
<dbReference type="RefSeq" id="XP_014666072.1">
    <property type="nucleotide sequence ID" value="XM_014810586.1"/>
</dbReference>
<dbReference type="Pfam" id="PF14438">
    <property type="entry name" value="SM-ATX"/>
    <property type="match status" value="1"/>
</dbReference>
<dbReference type="InterPro" id="IPR009604">
    <property type="entry name" value="LsmAD_domain"/>
</dbReference>
<dbReference type="InterPro" id="IPR025852">
    <property type="entry name" value="SM_dom_ATX"/>
</dbReference>
<feature type="compositionally biased region" description="Low complexity" evidence="2">
    <location>
        <begin position="279"/>
        <end position="289"/>
    </location>
</feature>
<dbReference type="Proteomes" id="UP000695022">
    <property type="component" value="Unplaced"/>
</dbReference>
<accession>A0ABM1E1K1</accession>
<feature type="region of interest" description="Disordered" evidence="2">
    <location>
        <begin position="572"/>
        <end position="683"/>
    </location>
</feature>
<feature type="compositionally biased region" description="Basic and acidic residues" evidence="2">
    <location>
        <begin position="331"/>
        <end position="368"/>
    </location>
</feature>
<feature type="compositionally biased region" description="Low complexity" evidence="2">
    <location>
        <begin position="604"/>
        <end position="637"/>
    </location>
</feature>
<comment type="similarity">
    <text evidence="1">Belongs to the ataxin-2 family.</text>
</comment>
<evidence type="ECO:0000256" key="2">
    <source>
        <dbReference type="SAM" id="MobiDB-lite"/>
    </source>
</evidence>
<dbReference type="Pfam" id="PF06741">
    <property type="entry name" value="LsmAD"/>
    <property type="match status" value="1"/>
</dbReference>
<sequence length="762" mass="83203">MGVWHHRWLKQVIVTGDMSPSVVFAAIAGGKSRKIKRGLVVQVQVKNGTVYDGIFKTFSNKFEIVLELAHKVEESGKVPTRDCITEKLVIIVSDIVMITASNVDLDYATKGNALVKVQLEKKDTKEYLQREAEAQRIAAEIESSPMYKHHVSLEISDGGDEETRFSAVARPPHDNRLRSATAADHKDGKYPLPVVRQRQAGRPTNLRTTPPPSAVSPARQHPPHLATHAASPVPMEDAEAKINQEKMEKDEKGRPGSRDRVEKPPTQPPPQQQMPPQQPQQQQQQQPLPQREPRVTRDERNEEKQAQQDASAKANSTPQAPKSPDANKQGKGRDEQIAELKRFSTEFKLSEEGKEKAAEAAAAEERSQDTTPKGTETLKKSVLNPNAKEFTLNPNAKEFVFAPKQPPPPIPTPPLRPQAQSPVIASPHANMYVQGPGQAGHMVQPYILAPNAMHQANIANQQYLSNSAPRMRKSMPNQGYRTDHTPPSAQAAAGAPILAPATFTANPAQFQQQPQGMGAIPGHGVPQQYHLQYPGAAAMYSHMRMMGPGHQMMVPTSQQGNAPDMPQMAHPLYMPAGVPTHMHPNQMGPSQPLPSVSITQGQTNPSPIQSQAPNQQAQQYGNAQQPQMMYPGQMGQPPLQPSPHPPTSPQPMHGNGMSGSYTASQGQQLNAPPNQTGGQGTQHQGGYAPIIMVPQGPMPQMQGQPHFQIPAHPHLIQPHSGVAAITVSTPTYANPQMTPYYYPHPNSGQAPPIQAYQHQQTQ</sequence>
<name>A0ABM1E1K1_PRICU</name>
<feature type="compositionally biased region" description="Pro residues" evidence="2">
    <location>
        <begin position="638"/>
        <end position="649"/>
    </location>
</feature>
<organism evidence="4 5">
    <name type="scientific">Priapulus caudatus</name>
    <name type="common">Priapulid worm</name>
    <dbReference type="NCBI Taxonomy" id="37621"/>
    <lineage>
        <taxon>Eukaryota</taxon>
        <taxon>Metazoa</taxon>
        <taxon>Ecdysozoa</taxon>
        <taxon>Scalidophora</taxon>
        <taxon>Priapulida</taxon>
        <taxon>Priapulimorpha</taxon>
        <taxon>Priapulimorphida</taxon>
        <taxon>Priapulidae</taxon>
        <taxon>Priapulus</taxon>
    </lineage>
</organism>
<keyword evidence="4" id="KW-1185">Reference proteome</keyword>
<dbReference type="InterPro" id="IPR045117">
    <property type="entry name" value="ATXN2-like"/>
</dbReference>
<feature type="compositionally biased region" description="Basic and acidic residues" evidence="2">
    <location>
        <begin position="238"/>
        <end position="263"/>
    </location>
</feature>
<evidence type="ECO:0000256" key="1">
    <source>
        <dbReference type="ARBA" id="ARBA00007503"/>
    </source>
</evidence>
<feature type="compositionally biased region" description="Polar residues" evidence="2">
    <location>
        <begin position="587"/>
        <end position="603"/>
    </location>
</feature>
<evidence type="ECO:0000259" key="3">
    <source>
        <dbReference type="SMART" id="SM01272"/>
    </source>
</evidence>
<feature type="region of interest" description="Disordered" evidence="2">
    <location>
        <begin position="165"/>
        <end position="385"/>
    </location>
</feature>
<dbReference type="SMART" id="SM01272">
    <property type="entry name" value="LsmAD"/>
    <property type="match status" value="1"/>
</dbReference>
<feature type="compositionally biased region" description="Basic and acidic residues" evidence="2">
    <location>
        <begin position="171"/>
        <end position="189"/>
    </location>
</feature>
<dbReference type="PANTHER" id="PTHR12854:SF7">
    <property type="entry name" value="ATAXIN-2 HOMOLOG"/>
    <property type="match status" value="1"/>
</dbReference>
<feature type="compositionally biased region" description="Polar residues" evidence="2">
    <location>
        <begin position="307"/>
        <end position="320"/>
    </location>
</feature>
<evidence type="ECO:0000313" key="5">
    <source>
        <dbReference type="RefSeq" id="XP_014666072.1"/>
    </source>
</evidence>
<dbReference type="PANTHER" id="PTHR12854">
    <property type="entry name" value="ATAXIN 2-RELATED"/>
    <property type="match status" value="1"/>
</dbReference>
<gene>
    <name evidence="5" type="primary">LOC106808037</name>
</gene>
<feature type="compositionally biased region" description="Pro residues" evidence="2">
    <location>
        <begin position="265"/>
        <end position="278"/>
    </location>
</feature>
<reference evidence="5" key="1">
    <citation type="submission" date="2025-08" db="UniProtKB">
        <authorList>
            <consortium name="RefSeq"/>
        </authorList>
    </citation>
    <scope>IDENTIFICATION</scope>
</reference>
<feature type="region of interest" description="Disordered" evidence="2">
    <location>
        <begin position="742"/>
        <end position="762"/>
    </location>
</feature>
<evidence type="ECO:0000313" key="4">
    <source>
        <dbReference type="Proteomes" id="UP000695022"/>
    </source>
</evidence>
<protein>
    <submittedName>
        <fullName evidence="5">Ataxin-2-like</fullName>
    </submittedName>
</protein>
<proteinExistence type="inferred from homology"/>
<feature type="compositionally biased region" description="Basic and acidic residues" evidence="2">
    <location>
        <begin position="291"/>
        <end position="306"/>
    </location>
</feature>